<comment type="caution">
    <text evidence="2">The sequence shown here is derived from an EMBL/GenBank/DDBJ whole genome shotgun (WGS) entry which is preliminary data.</text>
</comment>
<reference evidence="2" key="1">
    <citation type="submission" date="2020-10" db="EMBL/GenBank/DDBJ databases">
        <authorList>
            <person name="Gilroy R."/>
        </authorList>
    </citation>
    <scope>NUCLEOTIDE SEQUENCE</scope>
    <source>
        <strain evidence="2">ChiGjej2B2-16831</strain>
    </source>
</reference>
<feature type="transmembrane region" description="Helical" evidence="1">
    <location>
        <begin position="12"/>
        <end position="31"/>
    </location>
</feature>
<feature type="transmembrane region" description="Helical" evidence="1">
    <location>
        <begin position="311"/>
        <end position="331"/>
    </location>
</feature>
<keyword evidence="1" id="KW-1133">Transmembrane helix</keyword>
<proteinExistence type="predicted"/>
<evidence type="ECO:0000313" key="3">
    <source>
        <dbReference type="Proteomes" id="UP000824128"/>
    </source>
</evidence>
<dbReference type="AlphaFoldDB" id="A0A9D1N4K9"/>
<dbReference type="Proteomes" id="UP000824128">
    <property type="component" value="Unassembled WGS sequence"/>
</dbReference>
<dbReference type="EMBL" id="DVNZ01000200">
    <property type="protein sequence ID" value="HIU94760.1"/>
    <property type="molecule type" value="Genomic_DNA"/>
</dbReference>
<reference evidence="2" key="2">
    <citation type="journal article" date="2021" name="PeerJ">
        <title>Extensive microbial diversity within the chicken gut microbiome revealed by metagenomics and culture.</title>
        <authorList>
            <person name="Gilroy R."/>
            <person name="Ravi A."/>
            <person name="Getino M."/>
            <person name="Pursley I."/>
            <person name="Horton D.L."/>
            <person name="Alikhan N.F."/>
            <person name="Baker D."/>
            <person name="Gharbi K."/>
            <person name="Hall N."/>
            <person name="Watson M."/>
            <person name="Adriaenssens E.M."/>
            <person name="Foster-Nyarko E."/>
            <person name="Jarju S."/>
            <person name="Secka A."/>
            <person name="Antonio M."/>
            <person name="Oren A."/>
            <person name="Chaudhuri R.R."/>
            <person name="La Ragione R."/>
            <person name="Hildebrand F."/>
            <person name="Pallen M.J."/>
        </authorList>
    </citation>
    <scope>NUCLEOTIDE SEQUENCE</scope>
    <source>
        <strain evidence="2">ChiGjej2B2-16831</strain>
    </source>
</reference>
<accession>A0A9D1N4K9</accession>
<feature type="transmembrane region" description="Helical" evidence="1">
    <location>
        <begin position="239"/>
        <end position="258"/>
    </location>
</feature>
<feature type="transmembrane region" description="Helical" evidence="1">
    <location>
        <begin position="75"/>
        <end position="92"/>
    </location>
</feature>
<feature type="transmembrane region" description="Helical" evidence="1">
    <location>
        <begin position="201"/>
        <end position="219"/>
    </location>
</feature>
<gene>
    <name evidence="2" type="ORF">IAD24_06325</name>
</gene>
<feature type="transmembrane region" description="Helical" evidence="1">
    <location>
        <begin position="278"/>
        <end position="299"/>
    </location>
</feature>
<dbReference type="NCBIfam" id="TIGR04112">
    <property type="entry name" value="seleno_YedE"/>
    <property type="match status" value="1"/>
</dbReference>
<evidence type="ECO:0000313" key="2">
    <source>
        <dbReference type="EMBL" id="HIU94760.1"/>
    </source>
</evidence>
<feature type="transmembrane region" description="Helical" evidence="1">
    <location>
        <begin position="171"/>
        <end position="195"/>
    </location>
</feature>
<dbReference type="InterPro" id="IPR007272">
    <property type="entry name" value="Sulf_transp_TsuA/YedE"/>
</dbReference>
<feature type="transmembrane region" description="Helical" evidence="1">
    <location>
        <begin position="104"/>
        <end position="124"/>
    </location>
</feature>
<feature type="transmembrane region" description="Helical" evidence="1">
    <location>
        <begin position="343"/>
        <end position="360"/>
    </location>
</feature>
<dbReference type="InterPro" id="IPR026366">
    <property type="entry name" value="Seleno_YedE"/>
</dbReference>
<dbReference type="Pfam" id="PF04143">
    <property type="entry name" value="Sulf_transp"/>
    <property type="match status" value="1"/>
</dbReference>
<name>A0A9D1N4K9_9FIRM</name>
<sequence length="366" mass="38025">MEKKETFFKRYGLIVLTGLIVGAAAVLLTAYGNPQNMGFCIACFLRDIAGALKFQTAGLTAETGTGIVQYIRPEIIGLVLGAFALSLVRKEFRPVGGSSPMTRFVIAVFVMIGALVFLGCPLRMVIRIGGGDLNAIVGLVGFAIGILIGVLFLRGGFSLGRAYRQGMLEGLMFPALMVALLLVLLLGGNLVASSVSGPGSMRAPILLALVVALVVGALAQQSRLCMVGGIRDAVMFKDFRLISGFAAIIVAVLAGNLITGKFTGFSFVDQPIAHSEWLWNLLGMVLVGWGSMLLGGCPLRQLILAGEGNTDSAITITGFIVGAAVAHNFGLASSATGIGTGPVALAVIVGFVVLLAISLLNRPKEA</sequence>
<evidence type="ECO:0000256" key="1">
    <source>
        <dbReference type="SAM" id="Phobius"/>
    </source>
</evidence>
<organism evidence="2 3">
    <name type="scientific">Candidatus Aphodomorpha intestinavium</name>
    <dbReference type="NCBI Taxonomy" id="2840672"/>
    <lineage>
        <taxon>Bacteria</taxon>
        <taxon>Bacillati</taxon>
        <taxon>Bacillota</taxon>
        <taxon>Clostridia</taxon>
        <taxon>Eubacteriales</taxon>
        <taxon>Candidatus Aphodomorpha</taxon>
    </lineage>
</organism>
<keyword evidence="1" id="KW-0812">Transmembrane</keyword>
<protein>
    <submittedName>
        <fullName evidence="2">YedE-related selenium metabolism membrane protein</fullName>
    </submittedName>
</protein>
<keyword evidence="1" id="KW-0472">Membrane</keyword>
<feature type="transmembrane region" description="Helical" evidence="1">
    <location>
        <begin position="136"/>
        <end position="159"/>
    </location>
</feature>